<organism evidence="2">
    <name type="scientific">Culicoides sonorensis</name>
    <name type="common">Biting midge</name>
    <dbReference type="NCBI Taxonomy" id="179676"/>
    <lineage>
        <taxon>Eukaryota</taxon>
        <taxon>Metazoa</taxon>
        <taxon>Ecdysozoa</taxon>
        <taxon>Arthropoda</taxon>
        <taxon>Hexapoda</taxon>
        <taxon>Insecta</taxon>
        <taxon>Pterygota</taxon>
        <taxon>Neoptera</taxon>
        <taxon>Endopterygota</taxon>
        <taxon>Diptera</taxon>
        <taxon>Nematocera</taxon>
        <taxon>Chironomoidea</taxon>
        <taxon>Ceratopogonidae</taxon>
        <taxon>Ceratopogoninae</taxon>
        <taxon>Culicoides</taxon>
        <taxon>Monoculicoides</taxon>
    </lineage>
</organism>
<evidence type="ECO:0000256" key="1">
    <source>
        <dbReference type="SAM" id="MobiDB-lite"/>
    </source>
</evidence>
<proteinExistence type="predicted"/>
<dbReference type="VEuPathDB" id="VectorBase:CSON011558"/>
<evidence type="ECO:0000313" key="2">
    <source>
        <dbReference type="EMBL" id="SSX35874.1"/>
    </source>
</evidence>
<sequence>MSRDSRDDTYMYDETTGTTYRLGPAPPHHPGQHWYDEPPYESDPDDFLMGGQYGPAATIQGNGRVCYTSHPHDGQSIISLRSAGDISIAAQQRTQPRRGLIVPQQPPNPPTIIPLKHARYR</sequence>
<protein>
    <submittedName>
        <fullName evidence="2">CSON011558 protein</fullName>
    </submittedName>
</protein>
<dbReference type="EMBL" id="UFQT01005046">
    <property type="protein sequence ID" value="SSX35874.1"/>
    <property type="molecule type" value="Genomic_DNA"/>
</dbReference>
<reference evidence="2" key="1">
    <citation type="submission" date="2018-07" db="EMBL/GenBank/DDBJ databases">
        <authorList>
            <person name="Quirk P.G."/>
            <person name="Krulwich T.A."/>
        </authorList>
    </citation>
    <scope>NUCLEOTIDE SEQUENCE</scope>
</reference>
<gene>
    <name evidence="2" type="primary">CSON011558</name>
</gene>
<accession>A0A336MZX6</accession>
<feature type="region of interest" description="Disordered" evidence="1">
    <location>
        <begin position="92"/>
        <end position="121"/>
    </location>
</feature>
<feature type="region of interest" description="Disordered" evidence="1">
    <location>
        <begin position="1"/>
        <end position="53"/>
    </location>
</feature>
<dbReference type="AlphaFoldDB" id="A0A336MZX6"/>
<name>A0A336MZX6_CULSO</name>